<dbReference type="Pfam" id="PF11211">
    <property type="entry name" value="DUF2997"/>
    <property type="match status" value="1"/>
</dbReference>
<evidence type="ECO:0000313" key="1">
    <source>
        <dbReference type="EMBL" id="AFY80420.1"/>
    </source>
</evidence>
<dbReference type="eggNOG" id="ENOG5032Z0M">
    <property type="taxonomic scope" value="Bacteria"/>
</dbReference>
<sequence>MSADELKPPTTQTKPMETLEFVIYPDGRVQEKVTGIVGASCAEVTAAIEAQLGQVLVQEKTSEHFAQVVELSQTATAQASWSEW</sequence>
<proteinExistence type="predicted"/>
<dbReference type="Proteomes" id="UP000010367">
    <property type="component" value="Chromosome"/>
</dbReference>
<dbReference type="KEGG" id="oac:Oscil6304_0681"/>
<dbReference type="InParanoid" id="K9TD07"/>
<dbReference type="AlphaFoldDB" id="K9TD07"/>
<reference evidence="1 2" key="1">
    <citation type="submission" date="2012-06" db="EMBL/GenBank/DDBJ databases">
        <title>Finished chromosome of genome of Oscillatoria acuminata PCC 6304.</title>
        <authorList>
            <consortium name="US DOE Joint Genome Institute"/>
            <person name="Gugger M."/>
            <person name="Coursin T."/>
            <person name="Rippka R."/>
            <person name="Tandeau De Marsac N."/>
            <person name="Huntemann M."/>
            <person name="Wei C.-L."/>
            <person name="Han J."/>
            <person name="Detter J.C."/>
            <person name="Han C."/>
            <person name="Tapia R."/>
            <person name="Davenport K."/>
            <person name="Daligault H."/>
            <person name="Erkkila T."/>
            <person name="Gu W."/>
            <person name="Munk A.C.C."/>
            <person name="Teshima H."/>
            <person name="Xu Y."/>
            <person name="Chain P."/>
            <person name="Chen A."/>
            <person name="Krypides N."/>
            <person name="Mavromatis K."/>
            <person name="Markowitz V."/>
            <person name="Szeto E."/>
            <person name="Ivanova N."/>
            <person name="Mikhailova N."/>
            <person name="Ovchinnikova G."/>
            <person name="Pagani I."/>
            <person name="Pati A."/>
            <person name="Goodwin L."/>
            <person name="Peters L."/>
            <person name="Pitluck S."/>
            <person name="Woyke T."/>
            <person name="Kerfeld C."/>
        </authorList>
    </citation>
    <scope>NUCLEOTIDE SEQUENCE [LARGE SCALE GENOMIC DNA]</scope>
    <source>
        <strain evidence="1 2">PCC 6304</strain>
    </source>
</reference>
<dbReference type="InterPro" id="IPR021375">
    <property type="entry name" value="DUF2997"/>
</dbReference>
<evidence type="ECO:0008006" key="3">
    <source>
        <dbReference type="Google" id="ProtNLM"/>
    </source>
</evidence>
<dbReference type="STRING" id="56110.Oscil6304_0681"/>
<accession>K9TD07</accession>
<organism evidence="1 2">
    <name type="scientific">Oscillatoria acuminata PCC 6304</name>
    <dbReference type="NCBI Taxonomy" id="56110"/>
    <lineage>
        <taxon>Bacteria</taxon>
        <taxon>Bacillati</taxon>
        <taxon>Cyanobacteriota</taxon>
        <taxon>Cyanophyceae</taxon>
        <taxon>Oscillatoriophycideae</taxon>
        <taxon>Oscillatoriales</taxon>
        <taxon>Oscillatoriaceae</taxon>
        <taxon>Oscillatoria</taxon>
    </lineage>
</organism>
<dbReference type="PATRIC" id="fig|56110.3.peg.816"/>
<evidence type="ECO:0000313" key="2">
    <source>
        <dbReference type="Proteomes" id="UP000010367"/>
    </source>
</evidence>
<dbReference type="HOGENOM" id="CLU_180396_0_0_3"/>
<dbReference type="EMBL" id="CP003607">
    <property type="protein sequence ID" value="AFY80420.1"/>
    <property type="molecule type" value="Genomic_DNA"/>
</dbReference>
<name>K9TD07_9CYAN</name>
<keyword evidence="2" id="KW-1185">Reference proteome</keyword>
<protein>
    <recommendedName>
        <fullName evidence="3">DUF2997 domain-containing protein</fullName>
    </recommendedName>
</protein>
<gene>
    <name evidence="1" type="ORF">Oscil6304_0681</name>
</gene>